<accession>A0A9P0ZH71</accession>
<dbReference type="OrthoDB" id="595554at2759"/>
<comment type="caution">
    <text evidence="1">The sequence shown here is derived from an EMBL/GenBank/DDBJ whole genome shotgun (WGS) entry which is preliminary data.</text>
</comment>
<gene>
    <name evidence="1" type="ORF">CEURO_LOCUS14803</name>
</gene>
<name>A0A9P0ZH71_CUSEU</name>
<sequence>MSSSSTSSKRKNSLSTLNYEPAVYCLCGMKAPLCKGRETGPLFYGCQQFKYDHGCGFFMWRDAMDATHGHIAHRIARDEAAHGGGLFELRGQTVQWVKKLMFLEEILFI</sequence>
<dbReference type="EMBL" id="CAMAPE010000038">
    <property type="protein sequence ID" value="CAH9100191.1"/>
    <property type="molecule type" value="Genomic_DNA"/>
</dbReference>
<evidence type="ECO:0000313" key="1">
    <source>
        <dbReference type="EMBL" id="CAH9100191.1"/>
    </source>
</evidence>
<organism evidence="1 2">
    <name type="scientific">Cuscuta europaea</name>
    <name type="common">European dodder</name>
    <dbReference type="NCBI Taxonomy" id="41803"/>
    <lineage>
        <taxon>Eukaryota</taxon>
        <taxon>Viridiplantae</taxon>
        <taxon>Streptophyta</taxon>
        <taxon>Embryophyta</taxon>
        <taxon>Tracheophyta</taxon>
        <taxon>Spermatophyta</taxon>
        <taxon>Magnoliopsida</taxon>
        <taxon>eudicotyledons</taxon>
        <taxon>Gunneridae</taxon>
        <taxon>Pentapetalae</taxon>
        <taxon>asterids</taxon>
        <taxon>lamiids</taxon>
        <taxon>Solanales</taxon>
        <taxon>Convolvulaceae</taxon>
        <taxon>Cuscuteae</taxon>
        <taxon>Cuscuta</taxon>
        <taxon>Cuscuta subgen. Cuscuta</taxon>
    </lineage>
</organism>
<reference evidence="1" key="1">
    <citation type="submission" date="2022-07" db="EMBL/GenBank/DDBJ databases">
        <authorList>
            <person name="Macas J."/>
            <person name="Novak P."/>
            <person name="Neumann P."/>
        </authorList>
    </citation>
    <scope>NUCLEOTIDE SEQUENCE</scope>
</reference>
<evidence type="ECO:0000313" key="2">
    <source>
        <dbReference type="Proteomes" id="UP001152484"/>
    </source>
</evidence>
<keyword evidence="2" id="KW-1185">Reference proteome</keyword>
<proteinExistence type="predicted"/>
<dbReference type="AlphaFoldDB" id="A0A9P0ZH71"/>
<evidence type="ECO:0008006" key="3">
    <source>
        <dbReference type="Google" id="ProtNLM"/>
    </source>
</evidence>
<dbReference type="Proteomes" id="UP001152484">
    <property type="component" value="Unassembled WGS sequence"/>
</dbReference>
<protein>
    <recommendedName>
        <fullName evidence="3">Zinc finger GRF-type domain-containing protein</fullName>
    </recommendedName>
</protein>